<dbReference type="SUPFAM" id="SSF54211">
    <property type="entry name" value="Ribosomal protein S5 domain 2-like"/>
    <property type="match status" value="1"/>
</dbReference>
<protein>
    <recommendedName>
        <fullName evidence="11">Galactokinase</fullName>
        <ecNumber evidence="11">2.7.1.6</ecNumber>
    </recommendedName>
</protein>
<gene>
    <name evidence="15" type="primary">galK</name>
    <name evidence="15" type="ordered locus">PSMK_17260</name>
</gene>
<dbReference type="Pfam" id="PF08544">
    <property type="entry name" value="GHMP_kinases_C"/>
    <property type="match status" value="1"/>
</dbReference>
<dbReference type="InterPro" id="IPR006203">
    <property type="entry name" value="GHMP_knse_ATP-bd_CS"/>
</dbReference>
<dbReference type="PRINTS" id="PR00959">
    <property type="entry name" value="MEVGALKINASE"/>
</dbReference>
<keyword evidence="3 15" id="KW-0808">Transferase</keyword>
<keyword evidence="6 15" id="KW-0418">Kinase</keyword>
<dbReference type="InterPro" id="IPR014721">
    <property type="entry name" value="Ribsml_uS5_D2-typ_fold_subgr"/>
</dbReference>
<dbReference type="GO" id="GO:0004335">
    <property type="term" value="F:galactokinase activity"/>
    <property type="evidence" value="ECO:0007669"/>
    <property type="project" value="UniProtKB-UniRule"/>
</dbReference>
<dbReference type="PANTHER" id="PTHR10457">
    <property type="entry name" value="MEVALONATE KINASE/GALACTOKINASE"/>
    <property type="match status" value="1"/>
</dbReference>
<evidence type="ECO:0000256" key="8">
    <source>
        <dbReference type="ARBA" id="ARBA00022842"/>
    </source>
</evidence>
<dbReference type="GO" id="GO:0046872">
    <property type="term" value="F:metal ion binding"/>
    <property type="evidence" value="ECO:0007669"/>
    <property type="project" value="UniProtKB-KW"/>
</dbReference>
<evidence type="ECO:0000256" key="7">
    <source>
        <dbReference type="ARBA" id="ARBA00022840"/>
    </source>
</evidence>
<keyword evidence="16" id="KW-1185">Reference proteome</keyword>
<dbReference type="OrthoDB" id="250531at2"/>
<evidence type="ECO:0000256" key="1">
    <source>
        <dbReference type="ARBA" id="ARBA00006566"/>
    </source>
</evidence>
<dbReference type="RefSeq" id="WP_014437103.1">
    <property type="nucleotide sequence ID" value="NC_017080.1"/>
</dbReference>
<dbReference type="PRINTS" id="PR00473">
    <property type="entry name" value="GALCTOKINASE"/>
</dbReference>
<dbReference type="InterPro" id="IPR013750">
    <property type="entry name" value="GHMP_kinase_C_dom"/>
</dbReference>
<evidence type="ECO:0000256" key="10">
    <source>
        <dbReference type="ARBA" id="ARBA00023277"/>
    </source>
</evidence>
<evidence type="ECO:0000256" key="11">
    <source>
        <dbReference type="NCBIfam" id="TIGR00131"/>
    </source>
</evidence>
<dbReference type="HOGENOM" id="CLU_017814_2_0_0"/>
<sequence length="394" mass="40963">MTETIPQQRARVATAFRAAFPGAGGPAVVAVAPGRVNLIGEHTDYNDGFVMPLAIDRQALVHGVGRDDLTVRFRSTAFPGTAAFDLGSRPTRGEPAWSNYLRGALAAALDAGLPARGFDAIIDCSVPAGGGLSSSAAIEVATITLLEGLTGRTLDPADKARAAQAAEHEFAGVPCGIMDQLISATGREGHALLIDCRDTTAKPVPLDDPALAVLILNSNQSHALADGAYAQRRASCEAAAEVLGVSALRDADAEAVRAAADAGELTGETHRRARHVVTENRRCQLAAEALLARDYGEAGRLMGESHASLRDDYEVSTRELDTLVELADHARHEGRGVYGSRMTGGGFGGCTVTLVKAAEAEALAEEISTGYRGATGVEATAFITRPCEGARVLA</sequence>
<accession>I0IF47</accession>
<evidence type="ECO:0000256" key="6">
    <source>
        <dbReference type="ARBA" id="ARBA00022777"/>
    </source>
</evidence>
<dbReference type="PROSITE" id="PS00106">
    <property type="entry name" value="GALACTOKINASE"/>
    <property type="match status" value="1"/>
</dbReference>
<evidence type="ECO:0000313" key="15">
    <source>
        <dbReference type="EMBL" id="BAM03885.1"/>
    </source>
</evidence>
<dbReference type="InterPro" id="IPR036554">
    <property type="entry name" value="GHMP_kinase_C_sf"/>
</dbReference>
<dbReference type="InterPro" id="IPR000705">
    <property type="entry name" value="Galactokinase"/>
</dbReference>
<dbReference type="FunFam" id="3.30.230.10:FF:000017">
    <property type="entry name" value="Galactokinase"/>
    <property type="match status" value="1"/>
</dbReference>
<evidence type="ECO:0000313" key="16">
    <source>
        <dbReference type="Proteomes" id="UP000007881"/>
    </source>
</evidence>
<comment type="similarity">
    <text evidence="1">Belongs to the GHMP kinase family. GalK subfamily.</text>
</comment>
<dbReference type="Pfam" id="PF10509">
    <property type="entry name" value="GalKase_gal_bdg"/>
    <property type="match status" value="1"/>
</dbReference>
<keyword evidence="4" id="KW-0479">Metal-binding</keyword>
<name>I0IF47_PHYMF</name>
<dbReference type="KEGG" id="phm:PSMK_17260"/>
<dbReference type="Gene3D" id="3.30.70.890">
    <property type="entry name" value="GHMP kinase, C-terminal domain"/>
    <property type="match status" value="1"/>
</dbReference>
<evidence type="ECO:0000256" key="9">
    <source>
        <dbReference type="ARBA" id="ARBA00023144"/>
    </source>
</evidence>
<keyword evidence="5" id="KW-0547">Nucleotide-binding</keyword>
<dbReference type="EC" id="2.7.1.6" evidence="11"/>
<dbReference type="PANTHER" id="PTHR10457:SF7">
    <property type="entry name" value="GALACTOKINASE-RELATED"/>
    <property type="match status" value="1"/>
</dbReference>
<keyword evidence="8" id="KW-0460">Magnesium</keyword>
<dbReference type="PIRSF" id="PIRSF000530">
    <property type="entry name" value="Galactokinase"/>
    <property type="match status" value="1"/>
</dbReference>
<dbReference type="EMBL" id="AP012338">
    <property type="protein sequence ID" value="BAM03885.1"/>
    <property type="molecule type" value="Genomic_DNA"/>
</dbReference>
<evidence type="ECO:0000259" key="12">
    <source>
        <dbReference type="Pfam" id="PF00288"/>
    </source>
</evidence>
<keyword evidence="2" id="KW-0963">Cytoplasm</keyword>
<dbReference type="InterPro" id="IPR006204">
    <property type="entry name" value="GHMP_kinase_N_dom"/>
</dbReference>
<keyword evidence="9" id="KW-0299">Galactose metabolism</keyword>
<keyword evidence="10" id="KW-0119">Carbohydrate metabolism</keyword>
<dbReference type="NCBIfam" id="TIGR00131">
    <property type="entry name" value="gal_kin"/>
    <property type="match status" value="1"/>
</dbReference>
<organism evidence="15 16">
    <name type="scientific">Phycisphaera mikurensis (strain NBRC 102666 / KCTC 22515 / FYK2301M01)</name>
    <dbReference type="NCBI Taxonomy" id="1142394"/>
    <lineage>
        <taxon>Bacteria</taxon>
        <taxon>Pseudomonadati</taxon>
        <taxon>Planctomycetota</taxon>
        <taxon>Phycisphaerae</taxon>
        <taxon>Phycisphaerales</taxon>
        <taxon>Phycisphaeraceae</taxon>
        <taxon>Phycisphaera</taxon>
    </lineage>
</organism>
<dbReference type="FunFam" id="3.30.70.890:FF:000001">
    <property type="entry name" value="Galactokinase"/>
    <property type="match status" value="1"/>
</dbReference>
<dbReference type="SUPFAM" id="SSF55060">
    <property type="entry name" value="GHMP Kinase, C-terminal domain"/>
    <property type="match status" value="1"/>
</dbReference>
<feature type="domain" description="GHMP kinase N-terminal" evidence="12">
    <location>
        <begin position="99"/>
        <end position="186"/>
    </location>
</feature>
<proteinExistence type="inferred from homology"/>
<dbReference type="GO" id="GO:0006012">
    <property type="term" value="P:galactose metabolic process"/>
    <property type="evidence" value="ECO:0007669"/>
    <property type="project" value="UniProtKB-UniRule"/>
</dbReference>
<dbReference type="Proteomes" id="UP000007881">
    <property type="component" value="Chromosome"/>
</dbReference>
<reference evidence="15 16" key="1">
    <citation type="submission" date="2012-02" db="EMBL/GenBank/DDBJ databases">
        <title>Complete genome sequence of Phycisphaera mikurensis NBRC 102666.</title>
        <authorList>
            <person name="Ankai A."/>
            <person name="Hosoyama A."/>
            <person name="Terui Y."/>
            <person name="Sekine M."/>
            <person name="Fukai R."/>
            <person name="Kato Y."/>
            <person name="Nakamura S."/>
            <person name="Yamada-Narita S."/>
            <person name="Kawakoshi A."/>
            <person name="Fukunaga Y."/>
            <person name="Yamazaki S."/>
            <person name="Fujita N."/>
        </authorList>
    </citation>
    <scope>NUCLEOTIDE SEQUENCE [LARGE SCALE GENOMIC DNA]</scope>
    <source>
        <strain evidence="16">NBRC 102666 / KCTC 22515 / FYK2301M01</strain>
    </source>
</reference>
<dbReference type="InterPro" id="IPR019741">
    <property type="entry name" value="Galactokinase_CS"/>
</dbReference>
<dbReference type="GO" id="GO:0005524">
    <property type="term" value="F:ATP binding"/>
    <property type="evidence" value="ECO:0007669"/>
    <property type="project" value="UniProtKB-UniRule"/>
</dbReference>
<dbReference type="AlphaFoldDB" id="I0IF47"/>
<dbReference type="eggNOG" id="COG0153">
    <property type="taxonomic scope" value="Bacteria"/>
</dbReference>
<dbReference type="STRING" id="1142394.PSMK_17260"/>
<dbReference type="InterPro" id="IPR020568">
    <property type="entry name" value="Ribosomal_Su5_D2-typ_SF"/>
</dbReference>
<dbReference type="GO" id="GO:0005829">
    <property type="term" value="C:cytosol"/>
    <property type="evidence" value="ECO:0007669"/>
    <property type="project" value="TreeGrafter"/>
</dbReference>
<keyword evidence="7" id="KW-0067">ATP-binding</keyword>
<dbReference type="InterPro" id="IPR006206">
    <property type="entry name" value="Mevalonate/galactokinase"/>
</dbReference>
<evidence type="ECO:0000259" key="14">
    <source>
        <dbReference type="Pfam" id="PF10509"/>
    </source>
</evidence>
<evidence type="ECO:0000256" key="3">
    <source>
        <dbReference type="ARBA" id="ARBA00022679"/>
    </source>
</evidence>
<dbReference type="InterPro" id="IPR019539">
    <property type="entry name" value="GalKase_N"/>
</dbReference>
<evidence type="ECO:0000256" key="2">
    <source>
        <dbReference type="ARBA" id="ARBA00022490"/>
    </source>
</evidence>
<dbReference type="PATRIC" id="fig|1142394.8.peg.1776"/>
<evidence type="ECO:0000259" key="13">
    <source>
        <dbReference type="Pfam" id="PF08544"/>
    </source>
</evidence>
<evidence type="ECO:0000256" key="4">
    <source>
        <dbReference type="ARBA" id="ARBA00022723"/>
    </source>
</evidence>
<dbReference type="PROSITE" id="PS00627">
    <property type="entry name" value="GHMP_KINASES_ATP"/>
    <property type="match status" value="1"/>
</dbReference>
<feature type="domain" description="GHMP kinase C-terminal" evidence="13">
    <location>
        <begin position="286"/>
        <end position="371"/>
    </location>
</feature>
<dbReference type="Gene3D" id="3.30.230.10">
    <property type="match status" value="1"/>
</dbReference>
<feature type="domain" description="Galactokinase N-terminal" evidence="14">
    <location>
        <begin position="15"/>
        <end position="61"/>
    </location>
</feature>
<dbReference type="Pfam" id="PF00288">
    <property type="entry name" value="GHMP_kinases_N"/>
    <property type="match status" value="1"/>
</dbReference>
<evidence type="ECO:0000256" key="5">
    <source>
        <dbReference type="ARBA" id="ARBA00022741"/>
    </source>
</evidence>